<feature type="site" description="Transition state stabilizer" evidence="7">
    <location>
        <position position="40"/>
    </location>
</feature>
<keyword evidence="6 7" id="KW-0456">Lyase</keyword>
<evidence type="ECO:0000256" key="4">
    <source>
        <dbReference type="ARBA" id="ARBA00022723"/>
    </source>
</evidence>
<comment type="cofactor">
    <cofactor evidence="7">
        <name>a divalent metal cation</name>
        <dbReference type="ChEBI" id="CHEBI:60240"/>
    </cofactor>
    <text evidence="7">Binds 1 divalent metal cation per subunit.</text>
</comment>
<name>A0A318MG57_9BIFI</name>
<dbReference type="InterPro" id="IPR036571">
    <property type="entry name" value="MECDP_synthase_sf"/>
</dbReference>
<evidence type="ECO:0000256" key="6">
    <source>
        <dbReference type="ARBA" id="ARBA00023239"/>
    </source>
</evidence>
<dbReference type="Proteomes" id="UP000247744">
    <property type="component" value="Unassembled WGS sequence"/>
</dbReference>
<dbReference type="PANTHER" id="PTHR43181:SF1">
    <property type="entry name" value="2-C-METHYL-D-ERYTHRITOL 2,4-CYCLODIPHOSPHATE SYNTHASE, CHLOROPLASTIC"/>
    <property type="match status" value="1"/>
</dbReference>
<evidence type="ECO:0000256" key="3">
    <source>
        <dbReference type="ARBA" id="ARBA00012579"/>
    </source>
</evidence>
<reference evidence="9 10" key="1">
    <citation type="submission" date="2018-05" db="EMBL/GenBank/DDBJ databases">
        <title>Reference genomes for bee gut microbiota database.</title>
        <authorList>
            <person name="Ellegaard K.M."/>
        </authorList>
    </citation>
    <scope>NUCLEOTIDE SEQUENCE [LARGE SCALE GENOMIC DNA]</scope>
    <source>
        <strain evidence="9 10">ESL0200</strain>
    </source>
</reference>
<dbReference type="InterPro" id="IPR003526">
    <property type="entry name" value="MECDP_synthase"/>
</dbReference>
<dbReference type="OrthoDB" id="9804336at2"/>
<feature type="site" description="Transition state stabilizer" evidence="7">
    <location>
        <position position="137"/>
    </location>
</feature>
<feature type="binding site" evidence="7">
    <location>
        <begin position="11"/>
        <end position="13"/>
    </location>
    <ligand>
        <name>4-CDP-2-C-methyl-D-erythritol 2-phosphate</name>
        <dbReference type="ChEBI" id="CHEBI:57919"/>
    </ligand>
</feature>
<evidence type="ECO:0000259" key="8">
    <source>
        <dbReference type="Pfam" id="PF02542"/>
    </source>
</evidence>
<evidence type="ECO:0000313" key="9">
    <source>
        <dbReference type="EMBL" id="PXY82931.1"/>
    </source>
</evidence>
<keyword evidence="4 7" id="KW-0479">Metal-binding</keyword>
<evidence type="ECO:0000313" key="10">
    <source>
        <dbReference type="Proteomes" id="UP000247744"/>
    </source>
</evidence>
<dbReference type="HAMAP" id="MF_00107">
    <property type="entry name" value="IspF"/>
    <property type="match status" value="1"/>
</dbReference>
<dbReference type="AlphaFoldDB" id="A0A318MG57"/>
<feature type="binding site" evidence="7">
    <location>
        <position position="13"/>
    </location>
    <ligand>
        <name>a divalent metal cation</name>
        <dbReference type="ChEBI" id="CHEBI:60240"/>
    </ligand>
</feature>
<dbReference type="GO" id="GO:0019288">
    <property type="term" value="P:isopentenyl diphosphate biosynthetic process, methylerythritol 4-phosphate pathway"/>
    <property type="evidence" value="ECO:0007669"/>
    <property type="project" value="UniProtKB-UniRule"/>
</dbReference>
<protein>
    <recommendedName>
        <fullName evidence="3 7">2-C-methyl-D-erythritol 2,4-cyclodiphosphate synthase</fullName>
        <shortName evidence="7">MECDP-synthase</shortName>
        <shortName evidence="7">MECPP-synthase</shortName>
        <shortName evidence="7">MECPS</shortName>
        <ecNumber evidence="3 7">4.6.1.12</ecNumber>
    </recommendedName>
</protein>
<feature type="binding site" evidence="7">
    <location>
        <position position="143"/>
    </location>
    <ligand>
        <name>4-CDP-2-C-methyl-D-erythritol 2-phosphate</name>
        <dbReference type="ChEBI" id="CHEBI:57919"/>
    </ligand>
</feature>
<accession>A0A318MG57</accession>
<keyword evidence="5 7" id="KW-0414">Isoprene biosynthesis</keyword>
<feature type="binding site" evidence="7">
    <location>
        <begin position="136"/>
        <end position="139"/>
    </location>
    <ligand>
        <name>4-CDP-2-C-methyl-D-erythritol 2-phosphate</name>
        <dbReference type="ChEBI" id="CHEBI:57919"/>
    </ligand>
</feature>
<evidence type="ECO:0000256" key="5">
    <source>
        <dbReference type="ARBA" id="ARBA00023229"/>
    </source>
</evidence>
<evidence type="ECO:0000256" key="2">
    <source>
        <dbReference type="ARBA" id="ARBA00004709"/>
    </source>
</evidence>
<proteinExistence type="inferred from homology"/>
<dbReference type="PANTHER" id="PTHR43181">
    <property type="entry name" value="2-C-METHYL-D-ERYTHRITOL 2,4-CYCLODIPHOSPHATE SYNTHASE, CHLOROPLASTIC"/>
    <property type="match status" value="1"/>
</dbReference>
<dbReference type="PROSITE" id="PS01350">
    <property type="entry name" value="ISPF"/>
    <property type="match status" value="1"/>
</dbReference>
<dbReference type="EMBL" id="QGLL01000006">
    <property type="protein sequence ID" value="PXY82931.1"/>
    <property type="molecule type" value="Genomic_DNA"/>
</dbReference>
<comment type="caution">
    <text evidence="9">The sequence shown here is derived from an EMBL/GenBank/DDBJ whole genome shotgun (WGS) entry which is preliminary data.</text>
</comment>
<gene>
    <name evidence="7" type="primary">ispF</name>
    <name evidence="9" type="ORF">DKK75_04315</name>
</gene>
<dbReference type="CDD" id="cd00554">
    <property type="entry name" value="MECDP_synthase"/>
    <property type="match status" value="1"/>
</dbReference>
<dbReference type="RefSeq" id="WP_110452201.1">
    <property type="nucleotide sequence ID" value="NZ_QGLL01000006.1"/>
</dbReference>
<dbReference type="GO" id="GO:0046872">
    <property type="term" value="F:metal ion binding"/>
    <property type="evidence" value="ECO:0007669"/>
    <property type="project" value="UniProtKB-KW"/>
</dbReference>
<feature type="binding site" evidence="7">
    <location>
        <position position="11"/>
    </location>
    <ligand>
        <name>a divalent metal cation</name>
        <dbReference type="ChEBI" id="CHEBI:60240"/>
    </ligand>
</feature>
<evidence type="ECO:0000256" key="7">
    <source>
        <dbReference type="HAMAP-Rule" id="MF_00107"/>
    </source>
</evidence>
<comment type="function">
    <text evidence="7">Involved in the biosynthesis of isopentenyl diphosphate (IPP) and dimethylallyl diphosphate (DMAPP), two major building blocks of isoprenoid compounds. Catalyzes the conversion of 4-diphosphocytidyl-2-C-methyl-D-erythritol 2-phosphate (CDP-ME2P) to 2-C-methyl-D-erythritol 2,4-cyclodiphosphate (ME-CPP) with a corresponding release of cytidine 5-monophosphate (CMP).</text>
</comment>
<dbReference type="SUPFAM" id="SSF69765">
    <property type="entry name" value="IpsF-like"/>
    <property type="match status" value="1"/>
</dbReference>
<dbReference type="EC" id="4.6.1.12" evidence="3 7"/>
<evidence type="ECO:0000256" key="1">
    <source>
        <dbReference type="ARBA" id="ARBA00000200"/>
    </source>
</evidence>
<dbReference type="GO" id="GO:0008685">
    <property type="term" value="F:2-C-methyl-D-erythritol 2,4-cyclodiphosphate synthase activity"/>
    <property type="evidence" value="ECO:0007669"/>
    <property type="project" value="UniProtKB-UniRule"/>
</dbReference>
<feature type="binding site" evidence="7">
    <location>
        <position position="146"/>
    </location>
    <ligand>
        <name>4-CDP-2-C-methyl-D-erythritol 2-phosphate</name>
        <dbReference type="ChEBI" id="CHEBI:57919"/>
    </ligand>
</feature>
<dbReference type="GO" id="GO:0016114">
    <property type="term" value="P:terpenoid biosynthetic process"/>
    <property type="evidence" value="ECO:0007669"/>
    <property type="project" value="InterPro"/>
</dbReference>
<feature type="domain" description="2-C-methyl-D-erythritol 2,4-cyclodiphosphate synthase" evidence="8">
    <location>
        <begin position="6"/>
        <end position="158"/>
    </location>
</feature>
<feature type="binding site" evidence="7">
    <location>
        <begin position="62"/>
        <end position="64"/>
    </location>
    <ligand>
        <name>4-CDP-2-C-methyl-D-erythritol 2-phosphate</name>
        <dbReference type="ChEBI" id="CHEBI:57919"/>
    </ligand>
</feature>
<dbReference type="InterPro" id="IPR020555">
    <property type="entry name" value="MECDP_synthase_CS"/>
</dbReference>
<sequence>MGDPSVGLGFDAHRFDPTGERPLWLACLPWNDGTPGLLGDSDGDVAAHALIDAILSAAGLGDIGTLFGLGPQALGAGMHGAAMLERTMDCLHGHGRSLLNASLVIIGQRPKVSSRRHLAQQAMSQAVGAPVRLTATTTDGMGFTGHNEGIAAMAAALVD</sequence>
<comment type="subunit">
    <text evidence="7">Homotrimer.</text>
</comment>
<feature type="binding site" evidence="7">
    <location>
        <position position="48"/>
    </location>
    <ligand>
        <name>a divalent metal cation</name>
        <dbReference type="ChEBI" id="CHEBI:60240"/>
    </ligand>
</feature>
<comment type="caution">
    <text evidence="7">Lacks conserved residue(s) required for the propagation of feature annotation.</text>
</comment>
<dbReference type="Gene3D" id="3.30.1330.50">
    <property type="entry name" value="2-C-methyl-D-erythritol 2,4-cyclodiphosphate synthase"/>
    <property type="match status" value="1"/>
</dbReference>
<comment type="similarity">
    <text evidence="7">Belongs to the IspF family.</text>
</comment>
<comment type="pathway">
    <text evidence="2 7">Isoprenoid biosynthesis; isopentenyl diphosphate biosynthesis via DXP pathway; isopentenyl diphosphate from 1-deoxy-D-xylulose 5-phosphate: step 4/6.</text>
</comment>
<comment type="catalytic activity">
    <reaction evidence="1 7">
        <text>4-CDP-2-C-methyl-D-erythritol 2-phosphate = 2-C-methyl-D-erythritol 2,4-cyclic diphosphate + CMP</text>
        <dbReference type="Rhea" id="RHEA:23864"/>
        <dbReference type="ChEBI" id="CHEBI:57919"/>
        <dbReference type="ChEBI" id="CHEBI:58483"/>
        <dbReference type="ChEBI" id="CHEBI:60377"/>
        <dbReference type="EC" id="4.6.1.12"/>
    </reaction>
</comment>
<dbReference type="UniPathway" id="UPA00056">
    <property type="reaction ID" value="UER00095"/>
</dbReference>
<dbReference type="Pfam" id="PF02542">
    <property type="entry name" value="YgbB"/>
    <property type="match status" value="1"/>
</dbReference>
<organism evidence="9 10">
    <name type="scientific">Bifidobacterium asteroides</name>
    <dbReference type="NCBI Taxonomy" id="1684"/>
    <lineage>
        <taxon>Bacteria</taxon>
        <taxon>Bacillati</taxon>
        <taxon>Actinomycetota</taxon>
        <taxon>Actinomycetes</taxon>
        <taxon>Bifidobacteriales</taxon>
        <taxon>Bifidobacteriaceae</taxon>
        <taxon>Bifidobacterium</taxon>
    </lineage>
</organism>